<keyword evidence="2" id="KW-0378">Hydrolase</keyword>
<gene>
    <name evidence="5" type="ORF">Sru01_15200</name>
</gene>
<reference evidence="5" key="1">
    <citation type="submission" date="2021-01" db="EMBL/GenBank/DDBJ databases">
        <title>Whole genome shotgun sequence of Sphaerisporangium rufum NBRC 109079.</title>
        <authorList>
            <person name="Komaki H."/>
            <person name="Tamura T."/>
        </authorList>
    </citation>
    <scope>NUCLEOTIDE SEQUENCE</scope>
    <source>
        <strain evidence="5">NBRC 109079</strain>
    </source>
</reference>
<dbReference type="AlphaFoldDB" id="A0A919R051"/>
<dbReference type="GO" id="GO:0016810">
    <property type="term" value="F:hydrolase activity, acting on carbon-nitrogen (but not peptide) bonds"/>
    <property type="evidence" value="ECO:0007669"/>
    <property type="project" value="InterPro"/>
</dbReference>
<proteinExistence type="predicted"/>
<keyword evidence="3" id="KW-0732">Signal</keyword>
<dbReference type="GO" id="GO:0046872">
    <property type="term" value="F:metal ion binding"/>
    <property type="evidence" value="ECO:0007669"/>
    <property type="project" value="UniProtKB-KW"/>
</dbReference>
<dbReference type="Pfam" id="PF01522">
    <property type="entry name" value="Polysacc_deac_1"/>
    <property type="match status" value="1"/>
</dbReference>
<feature type="domain" description="NodB homology" evidence="4">
    <location>
        <begin position="88"/>
        <end position="264"/>
    </location>
</feature>
<feature type="signal peptide" evidence="3">
    <location>
        <begin position="1"/>
        <end position="19"/>
    </location>
</feature>
<keyword evidence="6" id="KW-1185">Reference proteome</keyword>
<accession>A0A919R051</accession>
<keyword evidence="1" id="KW-0479">Metal-binding</keyword>
<evidence type="ECO:0000256" key="1">
    <source>
        <dbReference type="ARBA" id="ARBA00022723"/>
    </source>
</evidence>
<dbReference type="InterPro" id="IPR002509">
    <property type="entry name" value="NODB_dom"/>
</dbReference>
<evidence type="ECO:0000313" key="6">
    <source>
        <dbReference type="Proteomes" id="UP000655287"/>
    </source>
</evidence>
<dbReference type="GO" id="GO:0016020">
    <property type="term" value="C:membrane"/>
    <property type="evidence" value="ECO:0007669"/>
    <property type="project" value="TreeGrafter"/>
</dbReference>
<sequence>MAEIRSVFRWLSMSLTLAAAFGVAGCGQVRAPVPGAGDDGPVRRSAPVRPVTDPRLLALRVIAQQPGWPGVRPVIAPAARSMPCGRMKCVALTFDDGPFSYTGAVLDALARHRARATFFVVGQMVEPATVPYLRRMASEGHEIGNHSWDHPSLTGLGPDAVRGQLARTQEAVFAATGVTMSLMRPPYGATDARVGEQARRTGLAQILWDLDTLDWRDRDTSLIVRRASAARPGSVVLMHDIHPTTAAAVPRLLDELAARGYTFVTVSELYGPRGLAAGARYSGRAEERAPQAARF</sequence>
<comment type="caution">
    <text evidence="5">The sequence shown here is derived from an EMBL/GenBank/DDBJ whole genome shotgun (WGS) entry which is preliminary data.</text>
</comment>
<dbReference type="EMBL" id="BOOU01000022">
    <property type="protein sequence ID" value="GII76538.1"/>
    <property type="molecule type" value="Genomic_DNA"/>
</dbReference>
<evidence type="ECO:0000256" key="3">
    <source>
        <dbReference type="SAM" id="SignalP"/>
    </source>
</evidence>
<dbReference type="PANTHER" id="PTHR10587:SF133">
    <property type="entry name" value="CHITIN DEACETYLASE 1-RELATED"/>
    <property type="match status" value="1"/>
</dbReference>
<name>A0A919R051_9ACTN</name>
<dbReference type="SUPFAM" id="SSF88713">
    <property type="entry name" value="Glycoside hydrolase/deacetylase"/>
    <property type="match status" value="1"/>
</dbReference>
<evidence type="ECO:0000259" key="4">
    <source>
        <dbReference type="PROSITE" id="PS51677"/>
    </source>
</evidence>
<feature type="chain" id="PRO_5038799118" description="NodB homology domain-containing protein" evidence="3">
    <location>
        <begin position="20"/>
        <end position="295"/>
    </location>
</feature>
<dbReference type="PANTHER" id="PTHR10587">
    <property type="entry name" value="GLYCOSYL TRANSFERASE-RELATED"/>
    <property type="match status" value="1"/>
</dbReference>
<dbReference type="RefSeq" id="WP_239137079.1">
    <property type="nucleotide sequence ID" value="NZ_BOOU01000022.1"/>
</dbReference>
<dbReference type="PROSITE" id="PS51677">
    <property type="entry name" value="NODB"/>
    <property type="match status" value="1"/>
</dbReference>
<evidence type="ECO:0000256" key="2">
    <source>
        <dbReference type="ARBA" id="ARBA00022801"/>
    </source>
</evidence>
<dbReference type="InterPro" id="IPR050248">
    <property type="entry name" value="Polysacc_deacetylase_ArnD"/>
</dbReference>
<dbReference type="Proteomes" id="UP000655287">
    <property type="component" value="Unassembled WGS sequence"/>
</dbReference>
<dbReference type="PROSITE" id="PS51257">
    <property type="entry name" value="PROKAR_LIPOPROTEIN"/>
    <property type="match status" value="1"/>
</dbReference>
<dbReference type="Gene3D" id="3.20.20.370">
    <property type="entry name" value="Glycoside hydrolase/deacetylase"/>
    <property type="match status" value="1"/>
</dbReference>
<organism evidence="5 6">
    <name type="scientific">Sphaerisporangium rufum</name>
    <dbReference type="NCBI Taxonomy" id="1381558"/>
    <lineage>
        <taxon>Bacteria</taxon>
        <taxon>Bacillati</taxon>
        <taxon>Actinomycetota</taxon>
        <taxon>Actinomycetes</taxon>
        <taxon>Streptosporangiales</taxon>
        <taxon>Streptosporangiaceae</taxon>
        <taxon>Sphaerisporangium</taxon>
    </lineage>
</organism>
<protein>
    <recommendedName>
        <fullName evidence="4">NodB homology domain-containing protein</fullName>
    </recommendedName>
</protein>
<dbReference type="InterPro" id="IPR011330">
    <property type="entry name" value="Glyco_hydro/deAcase_b/a-brl"/>
</dbReference>
<dbReference type="GO" id="GO:0005975">
    <property type="term" value="P:carbohydrate metabolic process"/>
    <property type="evidence" value="ECO:0007669"/>
    <property type="project" value="InterPro"/>
</dbReference>
<evidence type="ECO:0000313" key="5">
    <source>
        <dbReference type="EMBL" id="GII76538.1"/>
    </source>
</evidence>